<dbReference type="GO" id="GO:0006826">
    <property type="term" value="P:iron ion transport"/>
    <property type="evidence" value="ECO:0007669"/>
    <property type="project" value="UniProtKB-KW"/>
</dbReference>
<dbReference type="InterPro" id="IPR000531">
    <property type="entry name" value="Beta-barrel_TonB"/>
</dbReference>
<dbReference type="Pfam" id="PF07715">
    <property type="entry name" value="Plug"/>
    <property type="match status" value="1"/>
</dbReference>
<dbReference type="PANTHER" id="PTHR32552:SF81">
    <property type="entry name" value="TONB-DEPENDENT OUTER MEMBRANE RECEPTOR"/>
    <property type="match status" value="1"/>
</dbReference>
<keyword evidence="14" id="KW-0675">Receptor</keyword>
<dbReference type="Pfam" id="PF00593">
    <property type="entry name" value="TonB_dep_Rec_b-barrel"/>
    <property type="match status" value="1"/>
</dbReference>
<evidence type="ECO:0000313" key="14">
    <source>
        <dbReference type="EMBL" id="QIB66991.1"/>
    </source>
</evidence>
<dbReference type="InterPro" id="IPR036942">
    <property type="entry name" value="Beta-barrel_TonB_sf"/>
</dbReference>
<evidence type="ECO:0000256" key="3">
    <source>
        <dbReference type="ARBA" id="ARBA00022452"/>
    </source>
</evidence>
<reference evidence="14 15" key="1">
    <citation type="submission" date="2020-02" db="EMBL/GenBank/DDBJ databases">
        <title>Genome sequencing for Kineobactrum sp. M2.</title>
        <authorList>
            <person name="Park S.-J."/>
        </authorList>
    </citation>
    <scope>NUCLEOTIDE SEQUENCE [LARGE SCALE GENOMIC DNA]</scope>
    <source>
        <strain evidence="14 15">M2</strain>
    </source>
</reference>
<sequence>MRGVAKLVNGAILDILGTLPLVSQFVDDVPVIAASSRQRDFNTFDFDRVEILKGPQPTYFGEGSVGGTVRYFSATPTLESGVSGKVNANLSTTENGGDNHTLNGVVDLTLIPDKLGVRLVGFTRDDDGFIDNELTGQEDYNDYRSDGGRLVVLALPTDELRIQFSAHVANDDHGGDWIADVAASNPQFSQRPLDEEWQDDYELYNLTLEYDFGPVRVTSITGYYERELSYSRYDFVQALNSLPVLFGIQGDVITNTYTRDENLTQELRLVSDLQGPLNFVAGLFYKDADSFNSSSAVSPQIEALNANFLALTGSGAEPNGLFFGSEVVGDPANREQLAVFGELTFEVSDRVRLIGGARWLNEDLASPVQNPATQNDPALAVCALAADFTPDVSFPNNPASPLP</sequence>
<dbReference type="InterPro" id="IPR012910">
    <property type="entry name" value="Plug_dom"/>
</dbReference>
<evidence type="ECO:0000256" key="5">
    <source>
        <dbReference type="ARBA" id="ARBA00022692"/>
    </source>
</evidence>
<keyword evidence="6" id="KW-0408">Iron</keyword>
<feature type="domain" description="TonB-dependent receptor-like beta-barrel" evidence="12">
    <location>
        <begin position="163"/>
        <end position="360"/>
    </location>
</feature>
<gene>
    <name evidence="14" type="ORF">G3T16_17940</name>
</gene>
<name>A0A6C0U4F8_9GAMM</name>
<evidence type="ECO:0000256" key="8">
    <source>
        <dbReference type="ARBA" id="ARBA00023077"/>
    </source>
</evidence>
<evidence type="ECO:0000256" key="9">
    <source>
        <dbReference type="ARBA" id="ARBA00023136"/>
    </source>
</evidence>
<evidence type="ECO:0000256" key="1">
    <source>
        <dbReference type="ARBA" id="ARBA00004571"/>
    </source>
</evidence>
<keyword evidence="15" id="KW-1185">Reference proteome</keyword>
<keyword evidence="8 11" id="KW-0798">TonB box</keyword>
<dbReference type="GO" id="GO:0009279">
    <property type="term" value="C:cell outer membrane"/>
    <property type="evidence" value="ECO:0007669"/>
    <property type="project" value="UniProtKB-SubCell"/>
</dbReference>
<dbReference type="PANTHER" id="PTHR32552">
    <property type="entry name" value="FERRICHROME IRON RECEPTOR-RELATED"/>
    <property type="match status" value="1"/>
</dbReference>
<evidence type="ECO:0000259" key="13">
    <source>
        <dbReference type="Pfam" id="PF07715"/>
    </source>
</evidence>
<evidence type="ECO:0000256" key="10">
    <source>
        <dbReference type="ARBA" id="ARBA00023237"/>
    </source>
</evidence>
<dbReference type="SUPFAM" id="SSF56935">
    <property type="entry name" value="Porins"/>
    <property type="match status" value="1"/>
</dbReference>
<evidence type="ECO:0000259" key="12">
    <source>
        <dbReference type="Pfam" id="PF00593"/>
    </source>
</evidence>
<evidence type="ECO:0000256" key="7">
    <source>
        <dbReference type="ARBA" id="ARBA00023065"/>
    </source>
</evidence>
<keyword evidence="4" id="KW-0410">Iron transport</keyword>
<dbReference type="KEGG" id="kim:G3T16_17940"/>
<feature type="domain" description="TonB-dependent receptor plug" evidence="13">
    <location>
        <begin position="21"/>
        <end position="68"/>
    </location>
</feature>
<organism evidence="14 15">
    <name type="scientific">Kineobactrum salinum</name>
    <dbReference type="NCBI Taxonomy" id="2708301"/>
    <lineage>
        <taxon>Bacteria</taxon>
        <taxon>Pseudomonadati</taxon>
        <taxon>Pseudomonadota</taxon>
        <taxon>Gammaproteobacteria</taxon>
        <taxon>Cellvibrionales</taxon>
        <taxon>Halieaceae</taxon>
        <taxon>Kineobactrum</taxon>
    </lineage>
</organism>
<evidence type="ECO:0000256" key="2">
    <source>
        <dbReference type="ARBA" id="ARBA00022448"/>
    </source>
</evidence>
<evidence type="ECO:0000256" key="6">
    <source>
        <dbReference type="ARBA" id="ARBA00023004"/>
    </source>
</evidence>
<dbReference type="Proteomes" id="UP000477680">
    <property type="component" value="Chromosome"/>
</dbReference>
<keyword evidence="7" id="KW-0406">Ion transport</keyword>
<keyword evidence="2" id="KW-0813">Transport</keyword>
<keyword evidence="5" id="KW-0812">Transmembrane</keyword>
<evidence type="ECO:0000256" key="11">
    <source>
        <dbReference type="RuleBase" id="RU003357"/>
    </source>
</evidence>
<comment type="subcellular location">
    <subcellularLocation>
        <location evidence="1">Cell outer membrane</location>
        <topology evidence="1">Multi-pass membrane protein</topology>
    </subcellularLocation>
</comment>
<keyword evidence="10" id="KW-0998">Cell outer membrane</keyword>
<dbReference type="InterPro" id="IPR039426">
    <property type="entry name" value="TonB-dep_rcpt-like"/>
</dbReference>
<accession>A0A6C0U4F8</accession>
<evidence type="ECO:0000313" key="15">
    <source>
        <dbReference type="Proteomes" id="UP000477680"/>
    </source>
</evidence>
<keyword evidence="3" id="KW-1134">Transmembrane beta strand</keyword>
<proteinExistence type="inferred from homology"/>
<keyword evidence="9 11" id="KW-0472">Membrane</keyword>
<protein>
    <submittedName>
        <fullName evidence="14">TonB-dependent receptor</fullName>
    </submittedName>
</protein>
<evidence type="ECO:0000256" key="4">
    <source>
        <dbReference type="ARBA" id="ARBA00022496"/>
    </source>
</evidence>
<comment type="similarity">
    <text evidence="11">Belongs to the TonB-dependent receptor family.</text>
</comment>
<dbReference type="EMBL" id="CP048711">
    <property type="protein sequence ID" value="QIB66991.1"/>
    <property type="molecule type" value="Genomic_DNA"/>
</dbReference>
<dbReference type="Gene3D" id="2.40.170.20">
    <property type="entry name" value="TonB-dependent receptor, beta-barrel domain"/>
    <property type="match status" value="1"/>
</dbReference>
<dbReference type="AlphaFoldDB" id="A0A6C0U4F8"/>